<sequence>MTRRRAGSTNPYDFSYRGVTRRGAAATIAENCRTAEDLRGTFPSPSCRPSNFRNVKRGTRDDQKHQCAARRSEGEISRTKRGKCMVFVQYDAKRKGTKKERKRLPSTKRTLDKIRTAVDPDAAVTCARHIERRRGYIYMDAVGRVVRAVRGER</sequence>
<evidence type="ECO:0000256" key="1">
    <source>
        <dbReference type="SAM" id="MobiDB-lite"/>
    </source>
</evidence>
<keyword evidence="3" id="KW-1185">Reference proteome</keyword>
<reference evidence="2 3" key="1">
    <citation type="submission" date="2015-09" db="EMBL/GenBank/DDBJ databases">
        <title>Atta colombica WGS genome.</title>
        <authorList>
            <person name="Nygaard S."/>
            <person name="Hu H."/>
            <person name="Boomsma J."/>
            <person name="Zhang G."/>
        </authorList>
    </citation>
    <scope>NUCLEOTIDE SEQUENCE [LARGE SCALE GENOMIC DNA]</scope>
    <source>
        <strain evidence="2">Treedump-2</strain>
        <tissue evidence="2">Whole body</tissue>
    </source>
</reference>
<feature type="compositionally biased region" description="Basic and acidic residues" evidence="1">
    <location>
        <begin position="58"/>
        <end position="78"/>
    </location>
</feature>
<organism evidence="2 3">
    <name type="scientific">Atta colombica</name>
    <dbReference type="NCBI Taxonomy" id="520822"/>
    <lineage>
        <taxon>Eukaryota</taxon>
        <taxon>Metazoa</taxon>
        <taxon>Ecdysozoa</taxon>
        <taxon>Arthropoda</taxon>
        <taxon>Hexapoda</taxon>
        <taxon>Insecta</taxon>
        <taxon>Pterygota</taxon>
        <taxon>Neoptera</taxon>
        <taxon>Endopterygota</taxon>
        <taxon>Hymenoptera</taxon>
        <taxon>Apocrita</taxon>
        <taxon>Aculeata</taxon>
        <taxon>Formicoidea</taxon>
        <taxon>Formicidae</taxon>
        <taxon>Myrmicinae</taxon>
        <taxon>Atta</taxon>
    </lineage>
</organism>
<protein>
    <submittedName>
        <fullName evidence="2">Uncharacterized protein</fullName>
    </submittedName>
</protein>
<name>A0A195BBC9_9HYME</name>
<dbReference type="EMBL" id="KQ976528">
    <property type="protein sequence ID" value="KYM81838.1"/>
    <property type="molecule type" value="Genomic_DNA"/>
</dbReference>
<dbReference type="Proteomes" id="UP000078540">
    <property type="component" value="Unassembled WGS sequence"/>
</dbReference>
<proteinExistence type="predicted"/>
<evidence type="ECO:0000313" key="3">
    <source>
        <dbReference type="Proteomes" id="UP000078540"/>
    </source>
</evidence>
<evidence type="ECO:0000313" key="2">
    <source>
        <dbReference type="EMBL" id="KYM81838.1"/>
    </source>
</evidence>
<dbReference type="AlphaFoldDB" id="A0A195BBC9"/>
<accession>A0A195BBC9</accession>
<feature type="region of interest" description="Disordered" evidence="1">
    <location>
        <begin position="48"/>
        <end position="78"/>
    </location>
</feature>
<gene>
    <name evidence="2" type="ORF">ALC53_07630</name>
</gene>